<organism evidence="2 3">
    <name type="scientific">Orchesella cincta</name>
    <name type="common">Springtail</name>
    <name type="synonym">Podura cincta</name>
    <dbReference type="NCBI Taxonomy" id="48709"/>
    <lineage>
        <taxon>Eukaryota</taxon>
        <taxon>Metazoa</taxon>
        <taxon>Ecdysozoa</taxon>
        <taxon>Arthropoda</taxon>
        <taxon>Hexapoda</taxon>
        <taxon>Collembola</taxon>
        <taxon>Entomobryomorpha</taxon>
        <taxon>Entomobryoidea</taxon>
        <taxon>Orchesellidae</taxon>
        <taxon>Orchesellinae</taxon>
        <taxon>Orchesella</taxon>
    </lineage>
</organism>
<reference evidence="2 3" key="1">
    <citation type="journal article" date="2016" name="Genome Biol. Evol.">
        <title>Gene Family Evolution Reflects Adaptation to Soil Environmental Stressors in the Genome of the Collembolan Orchesella cincta.</title>
        <authorList>
            <person name="Faddeeva-Vakhrusheva A."/>
            <person name="Derks M.F."/>
            <person name="Anvar S.Y."/>
            <person name="Agamennone V."/>
            <person name="Suring W."/>
            <person name="Smit S."/>
            <person name="van Straalen N.M."/>
            <person name="Roelofs D."/>
        </authorList>
    </citation>
    <scope>NUCLEOTIDE SEQUENCE [LARGE SCALE GENOMIC DNA]</scope>
    <source>
        <tissue evidence="2">Mixed pool</tissue>
    </source>
</reference>
<keyword evidence="3" id="KW-1185">Reference proteome</keyword>
<feature type="chain" id="PRO_5008904695" evidence="1">
    <location>
        <begin position="20"/>
        <end position="95"/>
    </location>
</feature>
<keyword evidence="1" id="KW-0732">Signal</keyword>
<dbReference type="OMA" id="QNTHLIP"/>
<evidence type="ECO:0000313" key="2">
    <source>
        <dbReference type="EMBL" id="ODM97720.1"/>
    </source>
</evidence>
<dbReference type="Proteomes" id="UP000094527">
    <property type="component" value="Unassembled WGS sequence"/>
</dbReference>
<feature type="signal peptide" evidence="1">
    <location>
        <begin position="1"/>
        <end position="19"/>
    </location>
</feature>
<dbReference type="EMBL" id="LJIJ01000417">
    <property type="protein sequence ID" value="ODM97720.1"/>
    <property type="molecule type" value="Genomic_DNA"/>
</dbReference>
<evidence type="ECO:0000313" key="3">
    <source>
        <dbReference type="Proteomes" id="UP000094527"/>
    </source>
</evidence>
<dbReference type="AlphaFoldDB" id="A0A1D2MXI0"/>
<evidence type="ECO:0000256" key="1">
    <source>
        <dbReference type="SAM" id="SignalP"/>
    </source>
</evidence>
<sequence length="95" mass="10082">MRAITISVVVLACVLAVQAMPFPQNFDDAVKQAQQMSLIPVGAVVDRTSSGIQVAYFKLGENDRVNTDDLRAALEGIPPEVVASLESQVASVGRP</sequence>
<proteinExistence type="predicted"/>
<name>A0A1D2MXI0_ORCCI</name>
<accession>A0A1D2MXI0</accession>
<dbReference type="OrthoDB" id="8174403at2759"/>
<comment type="caution">
    <text evidence="2">The sequence shown here is derived from an EMBL/GenBank/DDBJ whole genome shotgun (WGS) entry which is preliminary data.</text>
</comment>
<protein>
    <submittedName>
        <fullName evidence="2">Uncharacterized protein</fullName>
    </submittedName>
</protein>
<gene>
    <name evidence="2" type="ORF">Ocin01_08952</name>
</gene>